<dbReference type="GO" id="GO:0016020">
    <property type="term" value="C:membrane"/>
    <property type="evidence" value="ECO:0007669"/>
    <property type="project" value="UniProtKB-SubCell"/>
</dbReference>
<dbReference type="NCBIfam" id="NF008978">
    <property type="entry name" value="PRK12324.1-4"/>
    <property type="match status" value="1"/>
</dbReference>
<dbReference type="RefSeq" id="WP_093186608.1">
    <property type="nucleotide sequence ID" value="NZ_FMYH01000011.1"/>
</dbReference>
<keyword evidence="8" id="KW-1185">Reference proteome</keyword>
<dbReference type="STRING" id="1814289.SAMN05216410_0149"/>
<evidence type="ECO:0000256" key="3">
    <source>
        <dbReference type="ARBA" id="ARBA00022989"/>
    </source>
</evidence>
<dbReference type="InterPro" id="IPR000537">
    <property type="entry name" value="UbiA_prenyltransferase"/>
</dbReference>
<organism evidence="7 8">
    <name type="scientific">Sanguibacter gelidistatuariae</name>
    <dbReference type="NCBI Taxonomy" id="1814289"/>
    <lineage>
        <taxon>Bacteria</taxon>
        <taxon>Bacillati</taxon>
        <taxon>Actinomycetota</taxon>
        <taxon>Actinomycetes</taxon>
        <taxon>Micrococcales</taxon>
        <taxon>Sanguibacteraceae</taxon>
        <taxon>Sanguibacter</taxon>
    </lineage>
</organism>
<comment type="subcellular location">
    <subcellularLocation>
        <location evidence="1">Membrane</location>
        <topology evidence="1">Multi-pass membrane protein</topology>
    </subcellularLocation>
</comment>
<feature type="transmembrane region" description="Helical" evidence="6">
    <location>
        <begin position="176"/>
        <end position="202"/>
    </location>
</feature>
<dbReference type="Proteomes" id="UP000199039">
    <property type="component" value="Unassembled WGS sequence"/>
</dbReference>
<evidence type="ECO:0000256" key="5">
    <source>
        <dbReference type="SAM" id="MobiDB-lite"/>
    </source>
</evidence>
<sequence>MTHTSSAPATTPRPLISGASTGSPKPVVHPTLSALVETARPRQWLKNVLVFAAPGAAGVLVVPATAAAAVLAAIVLTVASAGIYFVNDAKDVASDRRHPTKALRPVASGRIAPATAYAVGLGLSVFALVAALPLGLTFVAVVATYLALTLSYSAWLKRQPVIDIMAVASGFVLRAIAGAVATGVVLSSWFLLVALFGSLFLVTAKRVAEQMHPTGTTTTRAVLDGYPQSWLQQVLTLSLTGTVLAYATWAFQYVGSDVAMPALALSVVPFLAILLRYSLLVALGDGEAPERLLTSDRFLLVAGAVWAALVGCALYLA</sequence>
<evidence type="ECO:0000313" key="7">
    <source>
        <dbReference type="EMBL" id="SDD77877.1"/>
    </source>
</evidence>
<keyword evidence="7" id="KW-0808">Transferase</keyword>
<feature type="region of interest" description="Disordered" evidence="5">
    <location>
        <begin position="1"/>
        <end position="25"/>
    </location>
</feature>
<dbReference type="GO" id="GO:0016757">
    <property type="term" value="F:glycosyltransferase activity"/>
    <property type="evidence" value="ECO:0007669"/>
    <property type="project" value="UniProtKB-KW"/>
</dbReference>
<proteinExistence type="predicted"/>
<dbReference type="InterPro" id="IPR044878">
    <property type="entry name" value="UbiA_sf"/>
</dbReference>
<gene>
    <name evidence="7" type="ORF">SAMN05216410_0149</name>
</gene>
<dbReference type="GO" id="GO:0016765">
    <property type="term" value="F:transferase activity, transferring alkyl or aryl (other than methyl) groups"/>
    <property type="evidence" value="ECO:0007669"/>
    <property type="project" value="InterPro"/>
</dbReference>
<feature type="transmembrane region" description="Helical" evidence="6">
    <location>
        <begin position="107"/>
        <end position="130"/>
    </location>
</feature>
<dbReference type="AlphaFoldDB" id="A0A1G6XKP0"/>
<dbReference type="OrthoDB" id="9803632at2"/>
<evidence type="ECO:0000313" key="8">
    <source>
        <dbReference type="Proteomes" id="UP000199039"/>
    </source>
</evidence>
<accession>A0A1G6XKP0</accession>
<keyword evidence="2 6" id="KW-0812">Transmembrane</keyword>
<evidence type="ECO:0000256" key="4">
    <source>
        <dbReference type="ARBA" id="ARBA00023136"/>
    </source>
</evidence>
<keyword evidence="4 6" id="KW-0472">Membrane</keyword>
<feature type="transmembrane region" description="Helical" evidence="6">
    <location>
        <begin position="230"/>
        <end position="251"/>
    </location>
</feature>
<dbReference type="Gene3D" id="1.10.357.140">
    <property type="entry name" value="UbiA prenyltransferase"/>
    <property type="match status" value="1"/>
</dbReference>
<dbReference type="EMBL" id="FMYH01000011">
    <property type="protein sequence ID" value="SDD77877.1"/>
    <property type="molecule type" value="Genomic_DNA"/>
</dbReference>
<protein>
    <submittedName>
        <fullName evidence="7">Decaprenyl-phosphate phosphoribosyltransferase</fullName>
    </submittedName>
</protein>
<dbReference type="CDD" id="cd13963">
    <property type="entry name" value="PT_UbiA_2"/>
    <property type="match status" value="1"/>
</dbReference>
<dbReference type="Pfam" id="PF01040">
    <property type="entry name" value="UbiA"/>
    <property type="match status" value="1"/>
</dbReference>
<keyword evidence="3 6" id="KW-1133">Transmembrane helix</keyword>
<keyword evidence="7" id="KW-0328">Glycosyltransferase</keyword>
<reference evidence="7 8" key="1">
    <citation type="submission" date="2016-09" db="EMBL/GenBank/DDBJ databases">
        <authorList>
            <person name="Capua I."/>
            <person name="De Benedictis P."/>
            <person name="Joannis T."/>
            <person name="Lombin L.H."/>
            <person name="Cattoli G."/>
        </authorList>
    </citation>
    <scope>NUCLEOTIDE SEQUENCE [LARGE SCALE GENOMIC DNA]</scope>
    <source>
        <strain evidence="7 8">ISLP-3</strain>
    </source>
</reference>
<feature type="transmembrane region" description="Helical" evidence="6">
    <location>
        <begin position="68"/>
        <end position="86"/>
    </location>
</feature>
<feature type="transmembrane region" description="Helical" evidence="6">
    <location>
        <begin position="136"/>
        <end position="155"/>
    </location>
</feature>
<feature type="transmembrane region" description="Helical" evidence="6">
    <location>
        <begin position="258"/>
        <end position="278"/>
    </location>
</feature>
<evidence type="ECO:0000256" key="1">
    <source>
        <dbReference type="ARBA" id="ARBA00004141"/>
    </source>
</evidence>
<evidence type="ECO:0000256" key="6">
    <source>
        <dbReference type="SAM" id="Phobius"/>
    </source>
</evidence>
<evidence type="ECO:0000256" key="2">
    <source>
        <dbReference type="ARBA" id="ARBA00022692"/>
    </source>
</evidence>
<name>A0A1G6XKP0_9MICO</name>
<feature type="transmembrane region" description="Helical" evidence="6">
    <location>
        <begin position="298"/>
        <end position="316"/>
    </location>
</feature>